<evidence type="ECO:0000256" key="1">
    <source>
        <dbReference type="ARBA" id="ARBA00022448"/>
    </source>
</evidence>
<keyword evidence="2" id="KW-1003">Cell membrane</keyword>
<evidence type="ECO:0000256" key="2">
    <source>
        <dbReference type="ARBA" id="ARBA00022475"/>
    </source>
</evidence>
<dbReference type="GO" id="GO:0005524">
    <property type="term" value="F:ATP binding"/>
    <property type="evidence" value="ECO:0007669"/>
    <property type="project" value="UniProtKB-KW"/>
</dbReference>
<dbReference type="EMBL" id="JABBZE010000145">
    <property type="protein sequence ID" value="NMU90887.1"/>
    <property type="molecule type" value="Genomic_DNA"/>
</dbReference>
<dbReference type="Pfam" id="PF00005">
    <property type="entry name" value="ABC_tran"/>
    <property type="match status" value="1"/>
</dbReference>
<dbReference type="PANTHER" id="PTHR42781:SF5">
    <property type="entry name" value="PUTRESCINE TRANSPORT ATP-BINDING PROTEIN POTG"/>
    <property type="match status" value="1"/>
</dbReference>
<dbReference type="InterPro" id="IPR027417">
    <property type="entry name" value="P-loop_NTPase"/>
</dbReference>
<evidence type="ECO:0000259" key="8">
    <source>
        <dbReference type="PROSITE" id="PS50893"/>
    </source>
</evidence>
<keyword evidence="5 9" id="KW-0067">ATP-binding</keyword>
<keyword evidence="7" id="KW-0472">Membrane</keyword>
<evidence type="ECO:0000256" key="3">
    <source>
        <dbReference type="ARBA" id="ARBA00022519"/>
    </source>
</evidence>
<evidence type="ECO:0000256" key="6">
    <source>
        <dbReference type="ARBA" id="ARBA00022967"/>
    </source>
</evidence>
<organism evidence="9 10">
    <name type="scientific">Achromobacter ruhlandii</name>
    <dbReference type="NCBI Taxonomy" id="72557"/>
    <lineage>
        <taxon>Bacteria</taxon>
        <taxon>Pseudomonadati</taxon>
        <taxon>Pseudomonadota</taxon>
        <taxon>Betaproteobacteria</taxon>
        <taxon>Burkholderiales</taxon>
        <taxon>Alcaligenaceae</taxon>
        <taxon>Achromobacter</taxon>
    </lineage>
</organism>
<evidence type="ECO:0000313" key="9">
    <source>
        <dbReference type="EMBL" id="NMU90887.1"/>
    </source>
</evidence>
<gene>
    <name evidence="9" type="ORF">HGQ98_14050</name>
</gene>
<dbReference type="PANTHER" id="PTHR42781">
    <property type="entry name" value="SPERMIDINE/PUTRESCINE IMPORT ATP-BINDING PROTEIN POTA"/>
    <property type="match status" value="1"/>
</dbReference>
<keyword evidence="4" id="KW-0547">Nucleotide-binding</keyword>
<dbReference type="GO" id="GO:0016887">
    <property type="term" value="F:ATP hydrolysis activity"/>
    <property type="evidence" value="ECO:0007669"/>
    <property type="project" value="InterPro"/>
</dbReference>
<sequence length="176" mass="20041">KRRAGRMFQDDAWFPHLSVAQNVAFGLRRLERAERARRVEEMLALVGLAHAANSYPHEISGGQQQRVALARALAPSPDLLLLDEPFSNLDVDTRERLAFEVREILKTTGHTAILVTHNQAEAFAIADRIGVMASGRIAQWDTPYNLHHHPTDDFVRDFIRREALVEQREQVFARGR</sequence>
<reference evidence="9 10" key="1">
    <citation type="submission" date="2020-04" db="EMBL/GenBank/DDBJ databases">
        <title>Achromobacter ruhlandii genome sequencing and assembly.</title>
        <authorList>
            <person name="Martins R.C.R."/>
            <person name="Perdigao-Neto L.V."/>
            <person name="Levin A.S.S."/>
            <person name="Costa S.F."/>
        </authorList>
    </citation>
    <scope>NUCLEOTIDE SEQUENCE [LARGE SCALE GENOMIC DNA]</scope>
    <source>
        <strain evidence="9 10">9035ralo</strain>
    </source>
</reference>
<feature type="non-terminal residue" evidence="9">
    <location>
        <position position="1"/>
    </location>
</feature>
<dbReference type="InterPro" id="IPR017871">
    <property type="entry name" value="ABC_transporter-like_CS"/>
</dbReference>
<feature type="domain" description="ABC transporter" evidence="8">
    <location>
        <begin position="2"/>
        <end position="159"/>
    </location>
</feature>
<dbReference type="Gene3D" id="3.40.50.300">
    <property type="entry name" value="P-loop containing nucleotide triphosphate hydrolases"/>
    <property type="match status" value="1"/>
</dbReference>
<dbReference type="SUPFAM" id="SSF52540">
    <property type="entry name" value="P-loop containing nucleoside triphosphate hydrolases"/>
    <property type="match status" value="1"/>
</dbReference>
<dbReference type="RefSeq" id="WP_169536747.1">
    <property type="nucleotide sequence ID" value="NZ_JABBZE010000145.1"/>
</dbReference>
<evidence type="ECO:0000256" key="4">
    <source>
        <dbReference type="ARBA" id="ARBA00022741"/>
    </source>
</evidence>
<dbReference type="PROSITE" id="PS50893">
    <property type="entry name" value="ABC_TRANSPORTER_2"/>
    <property type="match status" value="1"/>
</dbReference>
<keyword evidence="3" id="KW-0997">Cell inner membrane</keyword>
<accession>A0A848NID0</accession>
<dbReference type="AlphaFoldDB" id="A0A848NID0"/>
<keyword evidence="6" id="KW-1278">Translocase</keyword>
<name>A0A848NID0_9BURK</name>
<evidence type="ECO:0000256" key="7">
    <source>
        <dbReference type="ARBA" id="ARBA00023136"/>
    </source>
</evidence>
<dbReference type="InterPro" id="IPR050093">
    <property type="entry name" value="ABC_SmlMolc_Importer"/>
</dbReference>
<evidence type="ECO:0000256" key="5">
    <source>
        <dbReference type="ARBA" id="ARBA00022840"/>
    </source>
</evidence>
<dbReference type="Proteomes" id="UP000542405">
    <property type="component" value="Unassembled WGS sequence"/>
</dbReference>
<protein>
    <submittedName>
        <fullName evidence="9">ABC transporter ATP-binding protein</fullName>
    </submittedName>
</protein>
<comment type="caution">
    <text evidence="9">The sequence shown here is derived from an EMBL/GenBank/DDBJ whole genome shotgun (WGS) entry which is preliminary data.</text>
</comment>
<proteinExistence type="predicted"/>
<evidence type="ECO:0000313" key="10">
    <source>
        <dbReference type="Proteomes" id="UP000542405"/>
    </source>
</evidence>
<keyword evidence="1" id="KW-0813">Transport</keyword>
<dbReference type="PROSITE" id="PS00211">
    <property type="entry name" value="ABC_TRANSPORTER_1"/>
    <property type="match status" value="1"/>
</dbReference>
<dbReference type="InterPro" id="IPR003439">
    <property type="entry name" value="ABC_transporter-like_ATP-bd"/>
</dbReference>